<dbReference type="InterPro" id="IPR029026">
    <property type="entry name" value="tRNA_m1G_MTases_N"/>
</dbReference>
<dbReference type="Gene3D" id="1.10.1270.20">
    <property type="entry name" value="tRNA(m1g37)methyltransferase, domain 2"/>
    <property type="match status" value="1"/>
</dbReference>
<evidence type="ECO:0000256" key="7">
    <source>
        <dbReference type="ARBA" id="ARBA00022490"/>
    </source>
</evidence>
<dbReference type="EMBL" id="CP148066">
    <property type="protein sequence ID" value="WXL28683.1"/>
    <property type="molecule type" value="Genomic_DNA"/>
</dbReference>
<evidence type="ECO:0000256" key="1">
    <source>
        <dbReference type="ARBA" id="ARBA00002634"/>
    </source>
</evidence>
<evidence type="ECO:0000256" key="16">
    <source>
        <dbReference type="RuleBase" id="RU003464"/>
    </source>
</evidence>
<evidence type="ECO:0000256" key="6">
    <source>
        <dbReference type="ARBA" id="ARBA00014679"/>
    </source>
</evidence>
<keyword evidence="8 15" id="KW-0489">Methyltransferase</keyword>
<dbReference type="EC" id="2.1.1.228" evidence="5 15"/>
<evidence type="ECO:0000259" key="17">
    <source>
        <dbReference type="Pfam" id="PF01746"/>
    </source>
</evidence>
<dbReference type="PANTHER" id="PTHR46417:SF1">
    <property type="entry name" value="TRNA (GUANINE-N(1)-)-METHYLTRANSFERASE"/>
    <property type="match status" value="1"/>
</dbReference>
<evidence type="ECO:0000256" key="11">
    <source>
        <dbReference type="ARBA" id="ARBA00022694"/>
    </source>
</evidence>
<evidence type="ECO:0000313" key="18">
    <source>
        <dbReference type="EMBL" id="WXL28683.1"/>
    </source>
</evidence>
<dbReference type="CDD" id="cd18080">
    <property type="entry name" value="TrmD-like"/>
    <property type="match status" value="1"/>
</dbReference>
<dbReference type="PIRSF" id="PIRSF000386">
    <property type="entry name" value="tRNA_mtase"/>
    <property type="match status" value="1"/>
</dbReference>
<dbReference type="NCBIfam" id="NF000648">
    <property type="entry name" value="PRK00026.1"/>
    <property type="match status" value="1"/>
</dbReference>
<dbReference type="Proteomes" id="UP001460679">
    <property type="component" value="Chromosome"/>
</dbReference>
<evidence type="ECO:0000256" key="4">
    <source>
        <dbReference type="ARBA" id="ARBA00011738"/>
    </source>
</evidence>
<evidence type="ECO:0000256" key="8">
    <source>
        <dbReference type="ARBA" id="ARBA00022603"/>
    </source>
</evidence>
<feature type="binding site" evidence="15">
    <location>
        <position position="107"/>
    </location>
    <ligand>
        <name>S-adenosyl-L-methionine</name>
        <dbReference type="ChEBI" id="CHEBI:59789"/>
    </ligand>
</feature>
<comment type="similarity">
    <text evidence="3 15 16">Belongs to the RNA methyltransferase TrmD family.</text>
</comment>
<reference evidence="18" key="1">
    <citation type="submission" date="2024-03" db="EMBL/GenBank/DDBJ databases">
        <title>Complete genome sequence of Mycoplasma gypis type strain B1/T1.</title>
        <authorList>
            <person name="Spergser J."/>
        </authorList>
    </citation>
    <scope>NUCLEOTIDE SEQUENCE [LARGE SCALE GENOMIC DNA]</scope>
    <source>
        <strain evidence="18">B1/T1</strain>
    </source>
</reference>
<evidence type="ECO:0000256" key="13">
    <source>
        <dbReference type="ARBA" id="ARBA00033392"/>
    </source>
</evidence>
<keyword evidence="19" id="KW-1185">Reference proteome</keyword>
<protein>
    <recommendedName>
        <fullName evidence="6 15">tRNA (guanine-N(1)-)-methyltransferase</fullName>
        <ecNumber evidence="5 15">2.1.1.228</ecNumber>
    </recommendedName>
    <alternativeName>
        <fullName evidence="12 15">M1G-methyltransferase</fullName>
    </alternativeName>
    <alternativeName>
        <fullName evidence="13 15">tRNA [GM37] methyltransferase</fullName>
    </alternativeName>
</protein>
<dbReference type="InterPro" id="IPR023148">
    <property type="entry name" value="tRNA_m1G_MeTrfase_C_sf"/>
</dbReference>
<dbReference type="InterPro" id="IPR016009">
    <property type="entry name" value="tRNA_MeTrfase_TRMD/TRM10"/>
</dbReference>
<comment type="subunit">
    <text evidence="4 15 16">Homodimer.</text>
</comment>
<evidence type="ECO:0000256" key="2">
    <source>
        <dbReference type="ARBA" id="ARBA00004496"/>
    </source>
</evidence>
<gene>
    <name evidence="15 18" type="primary">trmD</name>
    <name evidence="18" type="ORF">WG616_01525</name>
</gene>
<evidence type="ECO:0000256" key="14">
    <source>
        <dbReference type="ARBA" id="ARBA00047783"/>
    </source>
</evidence>
<accession>A0ABZ2RRD7</accession>
<dbReference type="SUPFAM" id="SSF75217">
    <property type="entry name" value="alpha/beta knot"/>
    <property type="match status" value="1"/>
</dbReference>
<proteinExistence type="inferred from homology"/>
<dbReference type="PANTHER" id="PTHR46417">
    <property type="entry name" value="TRNA (GUANINE-N(1)-)-METHYLTRANSFERASE"/>
    <property type="match status" value="1"/>
</dbReference>
<comment type="subcellular location">
    <subcellularLocation>
        <location evidence="2 15 16">Cytoplasm</location>
    </subcellularLocation>
</comment>
<feature type="domain" description="tRNA methyltransferase TRMD/TRM10-type" evidence="17">
    <location>
        <begin position="1"/>
        <end position="218"/>
    </location>
</feature>
<dbReference type="Pfam" id="PF01746">
    <property type="entry name" value="tRNA_m1G_MT"/>
    <property type="match status" value="1"/>
</dbReference>
<dbReference type="Gene3D" id="3.40.1280.10">
    <property type="match status" value="1"/>
</dbReference>
<comment type="catalytic activity">
    <reaction evidence="14 15 16">
        <text>guanosine(37) in tRNA + S-adenosyl-L-methionine = N(1)-methylguanosine(37) in tRNA + S-adenosyl-L-homocysteine + H(+)</text>
        <dbReference type="Rhea" id="RHEA:36899"/>
        <dbReference type="Rhea" id="RHEA-COMP:10145"/>
        <dbReference type="Rhea" id="RHEA-COMP:10147"/>
        <dbReference type="ChEBI" id="CHEBI:15378"/>
        <dbReference type="ChEBI" id="CHEBI:57856"/>
        <dbReference type="ChEBI" id="CHEBI:59789"/>
        <dbReference type="ChEBI" id="CHEBI:73542"/>
        <dbReference type="ChEBI" id="CHEBI:74269"/>
        <dbReference type="EC" id="2.1.1.228"/>
    </reaction>
</comment>
<evidence type="ECO:0000256" key="12">
    <source>
        <dbReference type="ARBA" id="ARBA00029736"/>
    </source>
</evidence>
<evidence type="ECO:0000313" key="19">
    <source>
        <dbReference type="Proteomes" id="UP001460679"/>
    </source>
</evidence>
<dbReference type="GO" id="GO:0052906">
    <property type="term" value="F:tRNA (guanine(37)-N1)-methyltransferase activity"/>
    <property type="evidence" value="ECO:0007669"/>
    <property type="project" value="UniProtKB-EC"/>
</dbReference>
<evidence type="ECO:0000256" key="5">
    <source>
        <dbReference type="ARBA" id="ARBA00012807"/>
    </source>
</evidence>
<keyword evidence="10 15" id="KW-0949">S-adenosyl-L-methionine</keyword>
<keyword evidence="7 15" id="KW-0963">Cytoplasm</keyword>
<evidence type="ECO:0000256" key="9">
    <source>
        <dbReference type="ARBA" id="ARBA00022679"/>
    </source>
</evidence>
<dbReference type="RefSeq" id="WP_205498590.1">
    <property type="nucleotide sequence ID" value="NZ_CP148066.1"/>
</dbReference>
<dbReference type="HAMAP" id="MF_00605">
    <property type="entry name" value="TrmD"/>
    <property type="match status" value="1"/>
</dbReference>
<keyword evidence="11 15" id="KW-0819">tRNA processing</keyword>
<evidence type="ECO:0000256" key="3">
    <source>
        <dbReference type="ARBA" id="ARBA00007630"/>
    </source>
</evidence>
<dbReference type="NCBIfam" id="TIGR00088">
    <property type="entry name" value="trmD"/>
    <property type="match status" value="1"/>
</dbReference>
<evidence type="ECO:0000256" key="10">
    <source>
        <dbReference type="ARBA" id="ARBA00022691"/>
    </source>
</evidence>
<sequence length="225" mass="25645">MKINILTLFPEFFETFKTQSIIAKAIQLGHLEINIVDWRNFSTQKHKKVDDEVYGGGQGMLLQVEPLDLALQTVGGKKLLLSPQGKVFNQKLAREYAKELEITLVAGHYEGFDERILNFVDDELSVGDYVLTGGEIPAMLVADAIARLVPGVIRESSHLEESFEGDGLLDFPQYTRPRVYKGYEVPEVLLSGDHKKIEQWRNKAKYEKTLKNRPDIIERINNEQK</sequence>
<organism evidence="18 19">
    <name type="scientific">[Mycoplasma] gypis</name>
    <dbReference type="NCBI Taxonomy" id="92404"/>
    <lineage>
        <taxon>Bacteria</taxon>
        <taxon>Bacillati</taxon>
        <taxon>Mycoplasmatota</taxon>
        <taxon>Mycoplasmoidales</taxon>
        <taxon>Metamycoplasmataceae</taxon>
        <taxon>Metamycoplasma</taxon>
    </lineage>
</organism>
<comment type="function">
    <text evidence="1 15 16">Specifically methylates guanosine-37 in various tRNAs.</text>
</comment>
<evidence type="ECO:0000256" key="15">
    <source>
        <dbReference type="HAMAP-Rule" id="MF_00605"/>
    </source>
</evidence>
<feature type="binding site" evidence="15">
    <location>
        <begin position="126"/>
        <end position="131"/>
    </location>
    <ligand>
        <name>S-adenosyl-L-methionine</name>
        <dbReference type="ChEBI" id="CHEBI:59789"/>
    </ligand>
</feature>
<dbReference type="InterPro" id="IPR002649">
    <property type="entry name" value="tRNA_m1G_MeTrfase_TrmD"/>
</dbReference>
<keyword evidence="9 15" id="KW-0808">Transferase</keyword>
<dbReference type="GO" id="GO:0032259">
    <property type="term" value="P:methylation"/>
    <property type="evidence" value="ECO:0007669"/>
    <property type="project" value="UniProtKB-KW"/>
</dbReference>
<dbReference type="InterPro" id="IPR029028">
    <property type="entry name" value="Alpha/beta_knot_MTases"/>
</dbReference>
<name>A0ABZ2RRD7_9BACT</name>